<reference evidence="1" key="1">
    <citation type="submission" date="2022-04" db="EMBL/GenBank/DDBJ databases">
        <title>A functionally conserved STORR gene fusion in Papaver species that diverged 16.8 million years ago.</title>
        <authorList>
            <person name="Catania T."/>
        </authorList>
    </citation>
    <scope>NUCLEOTIDE SEQUENCE</scope>
    <source>
        <strain evidence="1">S-188037</strain>
    </source>
</reference>
<comment type="caution">
    <text evidence="1">The sequence shown here is derived from an EMBL/GenBank/DDBJ whole genome shotgun (WGS) entry which is preliminary data.</text>
</comment>
<name>A0AAD4SA04_9MAGN</name>
<protein>
    <submittedName>
        <fullName evidence="1">Uncharacterized protein</fullName>
    </submittedName>
</protein>
<sequence length="65" mass="7717">GKGQRYYRSRGMLNAYLKEWNRPADYLAKLVRCPGKERKLKPEEFPDELRALVNQHGGEIPFFYD</sequence>
<dbReference type="EMBL" id="JAJJMB010012638">
    <property type="protein sequence ID" value="KAI3874845.1"/>
    <property type="molecule type" value="Genomic_DNA"/>
</dbReference>
<accession>A0AAD4SA04</accession>
<gene>
    <name evidence="1" type="ORF">MKW98_019418</name>
</gene>
<proteinExistence type="predicted"/>
<dbReference type="Proteomes" id="UP001202328">
    <property type="component" value="Unassembled WGS sequence"/>
</dbReference>
<feature type="non-terminal residue" evidence="1">
    <location>
        <position position="1"/>
    </location>
</feature>
<evidence type="ECO:0000313" key="2">
    <source>
        <dbReference type="Proteomes" id="UP001202328"/>
    </source>
</evidence>
<dbReference type="AlphaFoldDB" id="A0AAD4SA04"/>
<keyword evidence="2" id="KW-1185">Reference proteome</keyword>
<evidence type="ECO:0000313" key="1">
    <source>
        <dbReference type="EMBL" id="KAI3874845.1"/>
    </source>
</evidence>
<organism evidence="1 2">
    <name type="scientific">Papaver atlanticum</name>
    <dbReference type="NCBI Taxonomy" id="357466"/>
    <lineage>
        <taxon>Eukaryota</taxon>
        <taxon>Viridiplantae</taxon>
        <taxon>Streptophyta</taxon>
        <taxon>Embryophyta</taxon>
        <taxon>Tracheophyta</taxon>
        <taxon>Spermatophyta</taxon>
        <taxon>Magnoliopsida</taxon>
        <taxon>Ranunculales</taxon>
        <taxon>Papaveraceae</taxon>
        <taxon>Papaveroideae</taxon>
        <taxon>Papaver</taxon>
    </lineage>
</organism>